<accession>A0A4C1Z6R0</accession>
<dbReference type="InterPro" id="IPR027417">
    <property type="entry name" value="P-loop_NTPase"/>
</dbReference>
<keyword evidence="1" id="KW-0233">DNA recombination</keyword>
<feature type="domain" description="DNA helicase Pif1-like DEAD-box helicase" evidence="2">
    <location>
        <begin position="107"/>
        <end position="271"/>
    </location>
</feature>
<comment type="cofactor">
    <cofactor evidence="1">
        <name>Mg(2+)</name>
        <dbReference type="ChEBI" id="CHEBI:18420"/>
    </cofactor>
</comment>
<evidence type="ECO:0000259" key="2">
    <source>
        <dbReference type="Pfam" id="PF05970"/>
    </source>
</evidence>
<dbReference type="AlphaFoldDB" id="A0A4C1Z6R0"/>
<dbReference type="STRING" id="151549.A0A4C1Z6R0"/>
<name>A0A4C1Z6R0_EUMVA</name>
<dbReference type="GO" id="GO:0016887">
    <property type="term" value="F:ATP hydrolysis activity"/>
    <property type="evidence" value="ECO:0007669"/>
    <property type="project" value="RHEA"/>
</dbReference>
<dbReference type="PANTHER" id="PTHR10492:SF57">
    <property type="entry name" value="ATP-DEPENDENT DNA HELICASE"/>
    <property type="match status" value="1"/>
</dbReference>
<dbReference type="PANTHER" id="PTHR10492">
    <property type="match status" value="1"/>
</dbReference>
<dbReference type="GO" id="GO:0006310">
    <property type="term" value="P:DNA recombination"/>
    <property type="evidence" value="ECO:0007669"/>
    <property type="project" value="UniProtKB-KW"/>
</dbReference>
<dbReference type="InterPro" id="IPR010285">
    <property type="entry name" value="DNA_helicase_pif1-like_DEAD"/>
</dbReference>
<dbReference type="Proteomes" id="UP000299102">
    <property type="component" value="Unassembled WGS sequence"/>
</dbReference>
<dbReference type="EC" id="5.6.2.3" evidence="1"/>
<protein>
    <recommendedName>
        <fullName evidence="1">ATP-dependent DNA helicase</fullName>
        <ecNumber evidence="1">5.6.2.3</ecNumber>
    </recommendedName>
</protein>
<keyword evidence="1" id="KW-0067">ATP-binding</keyword>
<dbReference type="GO" id="GO:0043139">
    <property type="term" value="F:5'-3' DNA helicase activity"/>
    <property type="evidence" value="ECO:0007669"/>
    <property type="project" value="UniProtKB-EC"/>
</dbReference>
<evidence type="ECO:0000313" key="4">
    <source>
        <dbReference type="Proteomes" id="UP000299102"/>
    </source>
</evidence>
<keyword evidence="1" id="KW-0378">Hydrolase</keyword>
<dbReference type="GO" id="GO:0006281">
    <property type="term" value="P:DNA repair"/>
    <property type="evidence" value="ECO:0007669"/>
    <property type="project" value="UniProtKB-KW"/>
</dbReference>
<sequence length="373" mass="42021">MAKRGLPHVHLLVWLVNKIRPNQIDKVISAELPDKDEDPILYEIVKKNMVHGPWDFKSEFSIIQSPNEVEKYQSDVTSAALKLYGGYYHSKCTTGSHNCPPCSSFRKWTKAVASSGIAATLLEGGRTAHSTFKLPLKIATDDNISVCSVSKQSNTGKLMRDCSLIVWDEATMSNKSSVEALDRTMRDLRNKNSPMGGCTILFSGDFRQILPVVTRGTRADEINFPKRSNLWPHVNKLELKTNMRVSSSSRENRLFPEMLLKVGNGELTQSEGRINLENLCVLIDNIQELVNKVYPDIDDISYKTISWFKERAILSPTNEQVDKVNNLIISKIDAPTKIYYSVDTVLDLEEAVHFPTEFLNSLNPSGLLLTKWC</sequence>
<keyword evidence="4" id="KW-1185">Reference proteome</keyword>
<comment type="caution">
    <text evidence="3">The sequence shown here is derived from an EMBL/GenBank/DDBJ whole genome shotgun (WGS) entry which is preliminary data.</text>
</comment>
<dbReference type="Pfam" id="PF05970">
    <property type="entry name" value="PIF1"/>
    <property type="match status" value="1"/>
</dbReference>
<keyword evidence="1" id="KW-0227">DNA damage</keyword>
<dbReference type="SUPFAM" id="SSF52540">
    <property type="entry name" value="P-loop containing nucleoside triphosphate hydrolases"/>
    <property type="match status" value="2"/>
</dbReference>
<gene>
    <name evidence="3" type="primary">pif1</name>
    <name evidence="3" type="ORF">EVAR_94912_1</name>
</gene>
<dbReference type="GO" id="GO:0000723">
    <property type="term" value="P:telomere maintenance"/>
    <property type="evidence" value="ECO:0007669"/>
    <property type="project" value="InterPro"/>
</dbReference>
<comment type="catalytic activity">
    <reaction evidence="1">
        <text>ATP + H2O = ADP + phosphate + H(+)</text>
        <dbReference type="Rhea" id="RHEA:13065"/>
        <dbReference type="ChEBI" id="CHEBI:15377"/>
        <dbReference type="ChEBI" id="CHEBI:15378"/>
        <dbReference type="ChEBI" id="CHEBI:30616"/>
        <dbReference type="ChEBI" id="CHEBI:43474"/>
        <dbReference type="ChEBI" id="CHEBI:456216"/>
        <dbReference type="EC" id="5.6.2.3"/>
    </reaction>
</comment>
<keyword evidence="1" id="KW-0234">DNA repair</keyword>
<dbReference type="Gene3D" id="3.40.50.300">
    <property type="entry name" value="P-loop containing nucleotide triphosphate hydrolases"/>
    <property type="match status" value="1"/>
</dbReference>
<evidence type="ECO:0000313" key="3">
    <source>
        <dbReference type="EMBL" id="GBP82754.1"/>
    </source>
</evidence>
<dbReference type="GO" id="GO:0005524">
    <property type="term" value="F:ATP binding"/>
    <property type="evidence" value="ECO:0007669"/>
    <property type="project" value="UniProtKB-KW"/>
</dbReference>
<reference evidence="3 4" key="1">
    <citation type="journal article" date="2019" name="Commun. Biol.">
        <title>The bagworm genome reveals a unique fibroin gene that provides high tensile strength.</title>
        <authorList>
            <person name="Kono N."/>
            <person name="Nakamura H."/>
            <person name="Ohtoshi R."/>
            <person name="Tomita M."/>
            <person name="Numata K."/>
            <person name="Arakawa K."/>
        </authorList>
    </citation>
    <scope>NUCLEOTIDE SEQUENCE [LARGE SCALE GENOMIC DNA]</scope>
</reference>
<evidence type="ECO:0000256" key="1">
    <source>
        <dbReference type="RuleBase" id="RU363044"/>
    </source>
</evidence>
<comment type="similarity">
    <text evidence="1">Belongs to the helicase family.</text>
</comment>
<keyword evidence="1 3" id="KW-0347">Helicase</keyword>
<dbReference type="OrthoDB" id="272985at2759"/>
<dbReference type="EMBL" id="BGZK01001585">
    <property type="protein sequence ID" value="GBP82754.1"/>
    <property type="molecule type" value="Genomic_DNA"/>
</dbReference>
<organism evidence="3 4">
    <name type="scientific">Eumeta variegata</name>
    <name type="common">Bagworm moth</name>
    <name type="synonym">Eumeta japonica</name>
    <dbReference type="NCBI Taxonomy" id="151549"/>
    <lineage>
        <taxon>Eukaryota</taxon>
        <taxon>Metazoa</taxon>
        <taxon>Ecdysozoa</taxon>
        <taxon>Arthropoda</taxon>
        <taxon>Hexapoda</taxon>
        <taxon>Insecta</taxon>
        <taxon>Pterygota</taxon>
        <taxon>Neoptera</taxon>
        <taxon>Endopterygota</taxon>
        <taxon>Lepidoptera</taxon>
        <taxon>Glossata</taxon>
        <taxon>Ditrysia</taxon>
        <taxon>Tineoidea</taxon>
        <taxon>Psychidae</taxon>
        <taxon>Oiketicinae</taxon>
        <taxon>Eumeta</taxon>
    </lineage>
</organism>
<proteinExistence type="inferred from homology"/>
<keyword evidence="1" id="KW-0547">Nucleotide-binding</keyword>